<dbReference type="Proteomes" id="UP000092839">
    <property type="component" value="Chromosome"/>
</dbReference>
<evidence type="ECO:0000313" key="2">
    <source>
        <dbReference type="Proteomes" id="UP000092839"/>
    </source>
</evidence>
<protein>
    <submittedName>
        <fullName evidence="1">Uncharacterized protein</fullName>
    </submittedName>
</protein>
<reference evidence="1 2" key="1">
    <citation type="submission" date="2016-07" db="EMBL/GenBank/DDBJ databases">
        <title>Complete genome sequence of Bradyrhizobium icense LMTR 13T, a potential inoculant strain isolated from lima bean (Phaseolus lunatus) in Peru.</title>
        <authorList>
            <person name="Ormeno-Orrillo E."/>
            <person name="Duran D."/>
            <person name="Rogel M.A."/>
            <person name="Rey L."/>
            <person name="Imperial J."/>
            <person name="Ruiz-Argueso T."/>
            <person name="Martinez-Romero E."/>
        </authorList>
    </citation>
    <scope>NUCLEOTIDE SEQUENCE [LARGE SCALE GENOMIC DNA]</scope>
    <source>
        <strain evidence="1 2">LMTR 13</strain>
    </source>
</reference>
<keyword evidence="2" id="KW-1185">Reference proteome</keyword>
<dbReference type="KEGG" id="bic:LMTR13_30415"/>
<dbReference type="RefSeq" id="WP_065730983.1">
    <property type="nucleotide sequence ID" value="NZ_CP016428.1"/>
</dbReference>
<sequence length="145" mass="16926">MSPDNARQWVEPVLQLLFDAREIEALAAIRLELGQSTTEKLRFNTSKGKTEELRDRTRLANLFTLSEFLLDEELWDKAVTAYAWTIKLSEDLDEPFFLESSRFCKAFCHKMLGQRRELLKEKEMISADKTFFVGDRMVLSVKDLD</sequence>
<proteinExistence type="predicted"/>
<organism evidence="1 2">
    <name type="scientific">Bradyrhizobium icense</name>
    <dbReference type="NCBI Taxonomy" id="1274631"/>
    <lineage>
        <taxon>Bacteria</taxon>
        <taxon>Pseudomonadati</taxon>
        <taxon>Pseudomonadota</taxon>
        <taxon>Alphaproteobacteria</taxon>
        <taxon>Hyphomicrobiales</taxon>
        <taxon>Nitrobacteraceae</taxon>
        <taxon>Bradyrhizobium</taxon>
    </lineage>
</organism>
<dbReference type="STRING" id="1274631.LMTR13_30415"/>
<accession>A0A1B1UM69</accession>
<evidence type="ECO:0000313" key="1">
    <source>
        <dbReference type="EMBL" id="ANW03816.1"/>
    </source>
</evidence>
<name>A0A1B1UM69_9BRAD</name>
<gene>
    <name evidence="1" type="ORF">LMTR13_30415</name>
</gene>
<dbReference type="AlphaFoldDB" id="A0A1B1UM69"/>
<dbReference type="EMBL" id="CP016428">
    <property type="protein sequence ID" value="ANW03816.1"/>
    <property type="molecule type" value="Genomic_DNA"/>
</dbReference>